<dbReference type="Proteomes" id="UP001168877">
    <property type="component" value="Unassembled WGS sequence"/>
</dbReference>
<protein>
    <submittedName>
        <fullName evidence="2">Uncharacterized protein</fullName>
    </submittedName>
</protein>
<organism evidence="2 3">
    <name type="scientific">Acer saccharum</name>
    <name type="common">Sugar maple</name>
    <dbReference type="NCBI Taxonomy" id="4024"/>
    <lineage>
        <taxon>Eukaryota</taxon>
        <taxon>Viridiplantae</taxon>
        <taxon>Streptophyta</taxon>
        <taxon>Embryophyta</taxon>
        <taxon>Tracheophyta</taxon>
        <taxon>Spermatophyta</taxon>
        <taxon>Magnoliopsida</taxon>
        <taxon>eudicotyledons</taxon>
        <taxon>Gunneridae</taxon>
        <taxon>Pentapetalae</taxon>
        <taxon>rosids</taxon>
        <taxon>malvids</taxon>
        <taxon>Sapindales</taxon>
        <taxon>Sapindaceae</taxon>
        <taxon>Hippocastanoideae</taxon>
        <taxon>Acereae</taxon>
        <taxon>Acer</taxon>
    </lineage>
</organism>
<comment type="caution">
    <text evidence="2">The sequence shown here is derived from an EMBL/GenBank/DDBJ whole genome shotgun (WGS) entry which is preliminary data.</text>
</comment>
<dbReference type="EMBL" id="JAUESC010000001">
    <property type="protein sequence ID" value="KAK0607888.1"/>
    <property type="molecule type" value="Genomic_DNA"/>
</dbReference>
<feature type="compositionally biased region" description="Polar residues" evidence="1">
    <location>
        <begin position="10"/>
        <end position="28"/>
    </location>
</feature>
<sequence length="86" mass="9099">MANSKDRSQSQHNVNTSDPINANVTGGRIPSTTLIIDDQAVITPTDTQQEQASPLFREASVGDGSLRSWLERSDGVQVGLGSGMEG</sequence>
<name>A0AA39W8Q9_ACESA</name>
<keyword evidence="3" id="KW-1185">Reference proteome</keyword>
<evidence type="ECO:0000313" key="3">
    <source>
        <dbReference type="Proteomes" id="UP001168877"/>
    </source>
</evidence>
<reference evidence="2" key="1">
    <citation type="journal article" date="2022" name="Plant J.">
        <title>Strategies of tolerance reflected in two North American maple genomes.</title>
        <authorList>
            <person name="McEvoy S.L."/>
            <person name="Sezen U.U."/>
            <person name="Trouern-Trend A."/>
            <person name="McMahon S.M."/>
            <person name="Schaberg P.G."/>
            <person name="Yang J."/>
            <person name="Wegrzyn J.L."/>
            <person name="Swenson N.G."/>
        </authorList>
    </citation>
    <scope>NUCLEOTIDE SEQUENCE</scope>
    <source>
        <strain evidence="2">NS2018</strain>
    </source>
</reference>
<accession>A0AA39W8Q9</accession>
<gene>
    <name evidence="2" type="ORF">LWI29_022027</name>
</gene>
<proteinExistence type="predicted"/>
<reference evidence="2" key="2">
    <citation type="submission" date="2023-06" db="EMBL/GenBank/DDBJ databases">
        <authorList>
            <person name="Swenson N.G."/>
            <person name="Wegrzyn J.L."/>
            <person name="Mcevoy S.L."/>
        </authorList>
    </citation>
    <scope>NUCLEOTIDE SEQUENCE</scope>
    <source>
        <strain evidence="2">NS2018</strain>
        <tissue evidence="2">Leaf</tissue>
    </source>
</reference>
<evidence type="ECO:0000313" key="2">
    <source>
        <dbReference type="EMBL" id="KAK0607888.1"/>
    </source>
</evidence>
<feature type="region of interest" description="Disordered" evidence="1">
    <location>
        <begin position="1"/>
        <end position="28"/>
    </location>
</feature>
<dbReference type="AlphaFoldDB" id="A0AA39W8Q9"/>
<evidence type="ECO:0000256" key="1">
    <source>
        <dbReference type="SAM" id="MobiDB-lite"/>
    </source>
</evidence>